<evidence type="ECO:0000259" key="6">
    <source>
        <dbReference type="Pfam" id="PF04542"/>
    </source>
</evidence>
<dbReference type="InterPro" id="IPR007627">
    <property type="entry name" value="RNA_pol_sigma70_r2"/>
</dbReference>
<reference evidence="8" key="1">
    <citation type="journal article" date="2014" name="Int. J. Syst. Evol. Microbiol.">
        <title>Complete genome sequence of Corynebacterium casei LMG S-19264T (=DSM 44701T), isolated from a smear-ripened cheese.</title>
        <authorList>
            <consortium name="US DOE Joint Genome Institute (JGI-PGF)"/>
            <person name="Walter F."/>
            <person name="Albersmeier A."/>
            <person name="Kalinowski J."/>
            <person name="Ruckert C."/>
        </authorList>
    </citation>
    <scope>NUCLEOTIDE SEQUENCE</scope>
    <source>
        <strain evidence="8">KCTC 12870</strain>
    </source>
</reference>
<evidence type="ECO:0000313" key="8">
    <source>
        <dbReference type="EMBL" id="GHB91822.1"/>
    </source>
</evidence>
<proteinExistence type="predicted"/>
<comment type="caution">
    <text evidence="8">The sequence shown here is derived from an EMBL/GenBank/DDBJ whole genome shotgun (WGS) entry which is preliminary data.</text>
</comment>
<feature type="domain" description="RNA polymerase sigma-70 region 4" evidence="7">
    <location>
        <begin position="303"/>
        <end position="355"/>
    </location>
</feature>
<dbReference type="InterPro" id="IPR013325">
    <property type="entry name" value="RNA_pol_sigma_r2"/>
</dbReference>
<dbReference type="SUPFAM" id="SSF88659">
    <property type="entry name" value="Sigma3 and sigma4 domains of RNA polymerase sigma factors"/>
    <property type="match status" value="1"/>
</dbReference>
<feature type="compositionally biased region" description="Basic and acidic residues" evidence="5">
    <location>
        <begin position="228"/>
        <end position="244"/>
    </location>
</feature>
<evidence type="ECO:0000259" key="7">
    <source>
        <dbReference type="Pfam" id="PF04545"/>
    </source>
</evidence>
<sequence length="369" mass="43175">MTGLGRVETKDDQVSERLCRKTISRHRIQVDYLLHVPEWENLYQPGLEELSLPLPRRGINLRALLDSLMVEYKQLLAQWVITQYRGRFPAAHARRIARIWALDGVDQPMGETLSFSEWLEFKERLLYRMRLEHSRYKKAQTILFRRYQSLLYRLVNRQVFDPGQRPDAYQEAALGLVHAIDKVEDSRASFGSYARTWITRQIRNYLMGERFPVHVPINLASRLLREGNEAQRREENEAKTERPGDPSPTNHEFNQFHELLHPGVPLDAPATDDEAPRQLADEFAQDPHERLSRKDLHTALRGLMSELTDKQREVLALRFGLNEGNRQWTLSEIAQEVGISHQQVSQREKRALEKLESVLRPLYEEMNAL</sequence>
<dbReference type="Pfam" id="PF04545">
    <property type="entry name" value="Sigma70_r4"/>
    <property type="match status" value="1"/>
</dbReference>
<keyword evidence="3" id="KW-0238">DNA-binding</keyword>
<evidence type="ECO:0000313" key="9">
    <source>
        <dbReference type="Proteomes" id="UP000642829"/>
    </source>
</evidence>
<keyword evidence="4" id="KW-0804">Transcription</keyword>
<evidence type="ECO:0000256" key="3">
    <source>
        <dbReference type="ARBA" id="ARBA00023125"/>
    </source>
</evidence>
<organism evidence="8 9">
    <name type="scientific">Cerasicoccus arenae</name>
    <dbReference type="NCBI Taxonomy" id="424488"/>
    <lineage>
        <taxon>Bacteria</taxon>
        <taxon>Pseudomonadati</taxon>
        <taxon>Verrucomicrobiota</taxon>
        <taxon>Opitutia</taxon>
        <taxon>Puniceicoccales</taxon>
        <taxon>Cerasicoccaceae</taxon>
        <taxon>Cerasicoccus</taxon>
    </lineage>
</organism>
<dbReference type="NCBIfam" id="TIGR02937">
    <property type="entry name" value="sigma70-ECF"/>
    <property type="match status" value="1"/>
</dbReference>
<dbReference type="Pfam" id="PF04542">
    <property type="entry name" value="Sigma70_r2"/>
    <property type="match status" value="1"/>
</dbReference>
<dbReference type="PANTHER" id="PTHR30385:SF1">
    <property type="entry name" value="RNA POLYMERASE SIGMA-H FACTOR"/>
    <property type="match status" value="1"/>
</dbReference>
<dbReference type="SUPFAM" id="SSF88946">
    <property type="entry name" value="Sigma2 domain of RNA polymerase sigma factors"/>
    <property type="match status" value="1"/>
</dbReference>
<protein>
    <recommendedName>
        <fullName evidence="10">RNA polymerase sigma factor</fullName>
    </recommendedName>
</protein>
<dbReference type="EMBL" id="BMXG01000002">
    <property type="protein sequence ID" value="GHB91822.1"/>
    <property type="molecule type" value="Genomic_DNA"/>
</dbReference>
<keyword evidence="9" id="KW-1185">Reference proteome</keyword>
<evidence type="ECO:0008006" key="10">
    <source>
        <dbReference type="Google" id="ProtNLM"/>
    </source>
</evidence>
<dbReference type="AlphaFoldDB" id="A0A8J3DEU4"/>
<dbReference type="PANTHER" id="PTHR30385">
    <property type="entry name" value="SIGMA FACTOR F FLAGELLAR"/>
    <property type="match status" value="1"/>
</dbReference>
<dbReference type="InterPro" id="IPR007630">
    <property type="entry name" value="RNA_pol_sigma70_r4"/>
</dbReference>
<keyword evidence="2" id="KW-0731">Sigma factor</keyword>
<dbReference type="CDD" id="cd06171">
    <property type="entry name" value="Sigma70_r4"/>
    <property type="match status" value="1"/>
</dbReference>
<evidence type="ECO:0000256" key="1">
    <source>
        <dbReference type="ARBA" id="ARBA00023015"/>
    </source>
</evidence>
<dbReference type="PRINTS" id="PR00046">
    <property type="entry name" value="SIGMA70FCT"/>
</dbReference>
<dbReference type="Gene3D" id="1.20.140.160">
    <property type="match status" value="1"/>
</dbReference>
<dbReference type="Proteomes" id="UP000642829">
    <property type="component" value="Unassembled WGS sequence"/>
</dbReference>
<accession>A0A8J3DEU4</accession>
<evidence type="ECO:0000256" key="2">
    <source>
        <dbReference type="ARBA" id="ARBA00023082"/>
    </source>
</evidence>
<dbReference type="GO" id="GO:0006352">
    <property type="term" value="P:DNA-templated transcription initiation"/>
    <property type="evidence" value="ECO:0007669"/>
    <property type="project" value="InterPro"/>
</dbReference>
<keyword evidence="1" id="KW-0805">Transcription regulation</keyword>
<evidence type="ECO:0000256" key="4">
    <source>
        <dbReference type="ARBA" id="ARBA00023163"/>
    </source>
</evidence>
<gene>
    <name evidence="8" type="ORF">GCM10007047_03400</name>
</gene>
<evidence type="ECO:0000256" key="5">
    <source>
        <dbReference type="SAM" id="MobiDB-lite"/>
    </source>
</evidence>
<dbReference type="GO" id="GO:0016987">
    <property type="term" value="F:sigma factor activity"/>
    <property type="evidence" value="ECO:0007669"/>
    <property type="project" value="UniProtKB-KW"/>
</dbReference>
<name>A0A8J3DEU4_9BACT</name>
<dbReference type="InterPro" id="IPR014284">
    <property type="entry name" value="RNA_pol_sigma-70_dom"/>
</dbReference>
<dbReference type="InterPro" id="IPR000943">
    <property type="entry name" value="RNA_pol_sigma70"/>
</dbReference>
<dbReference type="Gene3D" id="1.10.1740.10">
    <property type="match status" value="1"/>
</dbReference>
<dbReference type="GO" id="GO:0003677">
    <property type="term" value="F:DNA binding"/>
    <property type="evidence" value="ECO:0007669"/>
    <property type="project" value="UniProtKB-KW"/>
</dbReference>
<feature type="domain" description="RNA polymerase sigma-70 region 2" evidence="6">
    <location>
        <begin position="143"/>
        <end position="208"/>
    </location>
</feature>
<reference evidence="8" key="2">
    <citation type="submission" date="2020-09" db="EMBL/GenBank/DDBJ databases">
        <authorList>
            <person name="Sun Q."/>
            <person name="Kim S."/>
        </authorList>
    </citation>
    <scope>NUCLEOTIDE SEQUENCE</scope>
    <source>
        <strain evidence="8">KCTC 12870</strain>
    </source>
</reference>
<dbReference type="InterPro" id="IPR013324">
    <property type="entry name" value="RNA_pol_sigma_r3/r4-like"/>
</dbReference>
<feature type="region of interest" description="Disordered" evidence="5">
    <location>
        <begin position="228"/>
        <end position="253"/>
    </location>
</feature>